<organism evidence="2 3">
    <name type="scientific">Pseudomonas knackmussii (strain DSM 6978 / CCUG 54928 / LMG 23759 / B13)</name>
    <dbReference type="NCBI Taxonomy" id="1301098"/>
    <lineage>
        <taxon>Bacteria</taxon>
        <taxon>Pseudomonadati</taxon>
        <taxon>Pseudomonadota</taxon>
        <taxon>Gammaproteobacteria</taxon>
        <taxon>Pseudomonadales</taxon>
        <taxon>Pseudomonadaceae</taxon>
        <taxon>Pseudomonas</taxon>
    </lineage>
</organism>
<dbReference type="STRING" id="1301098.PKB_4427"/>
<reference evidence="2 3" key="1">
    <citation type="submission" date="2013-03" db="EMBL/GenBank/DDBJ databases">
        <authorList>
            <person name="Linke B."/>
        </authorList>
    </citation>
    <scope>NUCLEOTIDE SEQUENCE [LARGE SCALE GENOMIC DNA]</scope>
    <source>
        <strain evidence="2 3">B13</strain>
    </source>
</reference>
<feature type="chain" id="PRO_5001530241" description="Periplasmic protein-like protein" evidence="1">
    <location>
        <begin position="19"/>
        <end position="182"/>
    </location>
</feature>
<reference evidence="2 3" key="2">
    <citation type="submission" date="2014-05" db="EMBL/GenBank/DDBJ databases">
        <title>Genome sequence of the 3-chlorobenzoate degrading bacterium Pseudomonas knackmussii B13 shows multiple evidence for horizontal gene transfer.</title>
        <authorList>
            <person name="Miyazaki R."/>
            <person name="Bertelli C."/>
            <person name="Falquet L."/>
            <person name="Robinson-Rechavi M."/>
            <person name="Gharib W."/>
            <person name="Roy S."/>
            <person name="Van der Meer J.R."/>
        </authorList>
    </citation>
    <scope>NUCLEOTIDE SEQUENCE [LARGE SCALE GENOMIC DNA]</scope>
    <source>
        <strain evidence="2 3">B13</strain>
    </source>
</reference>
<dbReference type="EMBL" id="HG322950">
    <property type="protein sequence ID" value="CDF85751.1"/>
    <property type="molecule type" value="Genomic_DNA"/>
</dbReference>
<dbReference type="HOGENOM" id="CLU_1467037_0_0_6"/>
<sequence length="182" mass="19855">MRAAVLGLGLLCSAAALARVEVKPVQNPSLGPTLAVRITEDIAVGDYELLMRGLKDNPGKFSRKIALLDCIGGNQDEAIKIGRLLRETGFDTWVPSHGVCQGTCVYVLAAGHSRRVRGYVGLHRPYFPGGDSWQDDRAGRYSPAVYLREMNVAQSLLNDMSSITPGQVRLLSAQDLARYRLD</sequence>
<protein>
    <recommendedName>
        <fullName evidence="4">Periplasmic protein-like protein</fullName>
    </recommendedName>
</protein>
<evidence type="ECO:0008006" key="4">
    <source>
        <dbReference type="Google" id="ProtNLM"/>
    </source>
</evidence>
<name>A0A024HLK9_PSEKB</name>
<evidence type="ECO:0000256" key="1">
    <source>
        <dbReference type="SAM" id="SignalP"/>
    </source>
</evidence>
<evidence type="ECO:0000313" key="3">
    <source>
        <dbReference type="Proteomes" id="UP000025241"/>
    </source>
</evidence>
<feature type="signal peptide" evidence="1">
    <location>
        <begin position="1"/>
        <end position="18"/>
    </location>
</feature>
<dbReference type="InterPro" id="IPR029045">
    <property type="entry name" value="ClpP/crotonase-like_dom_sf"/>
</dbReference>
<gene>
    <name evidence="2" type="ORF">PKB_4427</name>
</gene>
<dbReference type="PATRIC" id="fig|1301098.3.peg.4415"/>
<accession>A0A024HLK9</accession>
<dbReference type="SUPFAM" id="SSF52096">
    <property type="entry name" value="ClpP/crotonase"/>
    <property type="match status" value="1"/>
</dbReference>
<keyword evidence="3" id="KW-1185">Reference proteome</keyword>
<dbReference type="KEGG" id="pkc:PKB_4427"/>
<evidence type="ECO:0000313" key="2">
    <source>
        <dbReference type="EMBL" id="CDF85751.1"/>
    </source>
</evidence>
<dbReference type="Proteomes" id="UP000025241">
    <property type="component" value="Chromosome I"/>
</dbReference>
<proteinExistence type="predicted"/>
<dbReference type="eggNOG" id="COG3904">
    <property type="taxonomic scope" value="Bacteria"/>
</dbReference>
<keyword evidence="1" id="KW-0732">Signal</keyword>
<dbReference type="AlphaFoldDB" id="A0A024HLK9"/>